<gene>
    <name evidence="8" type="ORF">Din_000369</name>
</gene>
<dbReference type="GO" id="GO:0005576">
    <property type="term" value="C:extracellular region"/>
    <property type="evidence" value="ECO:0007669"/>
    <property type="project" value="UniProtKB-SubCell"/>
</dbReference>
<feature type="signal peptide" evidence="7">
    <location>
        <begin position="1"/>
        <end position="20"/>
    </location>
</feature>
<dbReference type="EMBL" id="GHES01000369">
    <property type="protein sequence ID" value="MPA30928.1"/>
    <property type="molecule type" value="Transcribed_RNA"/>
</dbReference>
<accession>A0A5B6YGR9</accession>
<dbReference type="PANTHER" id="PTHR33136:SF89">
    <property type="entry name" value="PROTEIN RALF-LIKE 19"/>
    <property type="match status" value="1"/>
</dbReference>
<dbReference type="InterPro" id="IPR008801">
    <property type="entry name" value="RALF"/>
</dbReference>
<dbReference type="GO" id="GO:0019722">
    <property type="term" value="P:calcium-mediated signaling"/>
    <property type="evidence" value="ECO:0007669"/>
    <property type="project" value="TreeGrafter"/>
</dbReference>
<name>A0A5B6YGR9_DAVIN</name>
<evidence type="ECO:0008006" key="9">
    <source>
        <dbReference type="Google" id="ProtNLM"/>
    </source>
</evidence>
<evidence type="ECO:0000256" key="1">
    <source>
        <dbReference type="ARBA" id="ARBA00004613"/>
    </source>
</evidence>
<evidence type="ECO:0000256" key="7">
    <source>
        <dbReference type="SAM" id="SignalP"/>
    </source>
</evidence>
<keyword evidence="5 7" id="KW-0732">Signal</keyword>
<evidence type="ECO:0000256" key="5">
    <source>
        <dbReference type="ARBA" id="ARBA00022729"/>
    </source>
</evidence>
<reference evidence="8" key="1">
    <citation type="submission" date="2019-08" db="EMBL/GenBank/DDBJ databases">
        <title>Reference gene set and small RNA set construction with multiple tissues from Davidia involucrata Baill.</title>
        <authorList>
            <person name="Yang H."/>
            <person name="Zhou C."/>
            <person name="Li G."/>
            <person name="Wang J."/>
            <person name="Gao P."/>
            <person name="Wang M."/>
            <person name="Wang R."/>
            <person name="Zhao Y."/>
        </authorList>
    </citation>
    <scope>NUCLEOTIDE SEQUENCE</scope>
    <source>
        <tissue evidence="8">Mixed with DoveR01_LX</tissue>
    </source>
</reference>
<dbReference type="Pfam" id="PF05498">
    <property type="entry name" value="RALF"/>
    <property type="match status" value="1"/>
</dbReference>
<evidence type="ECO:0000256" key="3">
    <source>
        <dbReference type="ARBA" id="ARBA00022525"/>
    </source>
</evidence>
<comment type="subcellular location">
    <subcellularLocation>
        <location evidence="1">Secreted</location>
    </subcellularLocation>
</comment>
<protein>
    <recommendedName>
        <fullName evidence="9">Rapid ALkalinization Factor</fullName>
    </recommendedName>
</protein>
<evidence type="ECO:0000256" key="4">
    <source>
        <dbReference type="ARBA" id="ARBA00022702"/>
    </source>
</evidence>
<evidence type="ECO:0000256" key="6">
    <source>
        <dbReference type="ARBA" id="ARBA00023157"/>
    </source>
</evidence>
<organism evidence="8">
    <name type="scientific">Davidia involucrata</name>
    <name type="common">Dove tree</name>
    <dbReference type="NCBI Taxonomy" id="16924"/>
    <lineage>
        <taxon>Eukaryota</taxon>
        <taxon>Viridiplantae</taxon>
        <taxon>Streptophyta</taxon>
        <taxon>Embryophyta</taxon>
        <taxon>Tracheophyta</taxon>
        <taxon>Spermatophyta</taxon>
        <taxon>Magnoliopsida</taxon>
        <taxon>eudicotyledons</taxon>
        <taxon>Gunneridae</taxon>
        <taxon>Pentapetalae</taxon>
        <taxon>asterids</taxon>
        <taxon>Cornales</taxon>
        <taxon>Nyssaceae</taxon>
        <taxon>Davidia</taxon>
    </lineage>
</organism>
<keyword evidence="4" id="KW-0372">Hormone</keyword>
<keyword evidence="6" id="KW-1015">Disulfide bond</keyword>
<proteinExistence type="inferred from homology"/>
<dbReference type="GO" id="GO:0009506">
    <property type="term" value="C:plasmodesma"/>
    <property type="evidence" value="ECO:0007669"/>
    <property type="project" value="TreeGrafter"/>
</dbReference>
<comment type="similarity">
    <text evidence="2">Belongs to the plant rapid alkalinization factor (RALF) family.</text>
</comment>
<dbReference type="AlphaFoldDB" id="A0A5B6YGR9"/>
<feature type="chain" id="PRO_5022799447" description="Rapid ALkalinization Factor" evidence="7">
    <location>
        <begin position="21"/>
        <end position="121"/>
    </location>
</feature>
<evidence type="ECO:0000313" key="8">
    <source>
        <dbReference type="EMBL" id="MPA30928.1"/>
    </source>
</evidence>
<dbReference type="PANTHER" id="PTHR33136">
    <property type="entry name" value="RAPID ALKALINIZATION FACTOR-LIKE"/>
    <property type="match status" value="1"/>
</dbReference>
<sequence>MGFRLGLVVLLLASAMAVESKLVGETDWGLAHLSGTTSRGGGGNNELLVSDFINPEEETMMGSESARRTLAQTRFISYGALKANNIPCNRRGNSYYNCNQRGRANPYRRGCSHITRCARYT</sequence>
<dbReference type="GO" id="GO:0005179">
    <property type="term" value="F:hormone activity"/>
    <property type="evidence" value="ECO:0007669"/>
    <property type="project" value="UniProtKB-KW"/>
</dbReference>
<evidence type="ECO:0000256" key="2">
    <source>
        <dbReference type="ARBA" id="ARBA00009178"/>
    </source>
</evidence>
<keyword evidence="3" id="KW-0964">Secreted</keyword>